<keyword evidence="2" id="KW-0813">Transport</keyword>
<dbReference type="Pfam" id="PF02386">
    <property type="entry name" value="TrkH"/>
    <property type="match status" value="1"/>
</dbReference>
<dbReference type="PANTHER" id="PTHR32024">
    <property type="entry name" value="TRK SYSTEM POTASSIUM UPTAKE PROTEIN TRKG-RELATED"/>
    <property type="match status" value="1"/>
</dbReference>
<sequence>MPLTFFALILVGTLLLLLPVARSGGQAPGFMPAFFTSTSAVTVTGLATVDTSTYWSPAGQGIILALVEIGGLGIVALATVLGLFIGGRLGLRTRLVAQADMHVVNIGEVRPLFKRVAITMVFFQFVTALVLTIRYRAAYFDDLPTALWHGVFDAVMAFNNAGFSLNSDSLVGYAGDGLIIIPISMAVFIGAIGFPVLAELFSGWRTPSRWTIHTRLTVWGSIGLLIFAALTFLLLEWNNPDTLGGAGFWHKVVTGVEGGIMPRSGGLNSFDWGSVRPETLNIGIIMMFIGGGSASTAGGIKITTFLLLAYVIWAELRGDPDVAVGARRISARVVRTALTIALLAVMLVTTTTFLVMLMTDYDFDQVLFECTSAFATVGLSTGITPDLPVDAQCVIIVLMFLGRVGTIAAAGALVLRRRMPRYQLPEEQPIIG</sequence>
<feature type="transmembrane region" description="Helical" evidence="8">
    <location>
        <begin position="62"/>
        <end position="85"/>
    </location>
</feature>
<feature type="transmembrane region" description="Helical" evidence="8">
    <location>
        <begin position="216"/>
        <end position="235"/>
    </location>
</feature>
<keyword evidence="5 8" id="KW-1133">Transmembrane helix</keyword>
<keyword evidence="6" id="KW-0406">Ion transport</keyword>
<dbReference type="PANTHER" id="PTHR32024:SF1">
    <property type="entry name" value="KTR SYSTEM POTASSIUM UPTAKE PROTEIN B"/>
    <property type="match status" value="1"/>
</dbReference>
<evidence type="ECO:0000313" key="10">
    <source>
        <dbReference type="Proteomes" id="UP001515100"/>
    </source>
</evidence>
<keyword evidence="10" id="KW-1185">Reference proteome</keyword>
<protein>
    <submittedName>
        <fullName evidence="9">TrkH family potassium uptake protein</fullName>
    </submittedName>
</protein>
<dbReference type="OrthoDB" id="9810952at2"/>
<name>A0A641ANG6_9ACTN</name>
<keyword evidence="3" id="KW-1003">Cell membrane</keyword>
<dbReference type="InterPro" id="IPR003445">
    <property type="entry name" value="Cat_transpt"/>
</dbReference>
<feature type="transmembrane region" description="Helical" evidence="8">
    <location>
        <begin position="179"/>
        <end position="204"/>
    </location>
</feature>
<dbReference type="GO" id="GO:0008324">
    <property type="term" value="F:monoatomic cation transmembrane transporter activity"/>
    <property type="evidence" value="ECO:0007669"/>
    <property type="project" value="InterPro"/>
</dbReference>
<dbReference type="Proteomes" id="UP001515100">
    <property type="component" value="Unassembled WGS sequence"/>
</dbReference>
<comment type="caution">
    <text evidence="9">The sequence shown here is derived from an EMBL/GenBank/DDBJ whole genome shotgun (WGS) entry which is preliminary data.</text>
</comment>
<evidence type="ECO:0000256" key="6">
    <source>
        <dbReference type="ARBA" id="ARBA00023065"/>
    </source>
</evidence>
<organism evidence="9 10">
    <name type="scientific">Aeromicrobium fastidiosum</name>
    <dbReference type="NCBI Taxonomy" id="52699"/>
    <lineage>
        <taxon>Bacteria</taxon>
        <taxon>Bacillati</taxon>
        <taxon>Actinomycetota</taxon>
        <taxon>Actinomycetes</taxon>
        <taxon>Propionibacteriales</taxon>
        <taxon>Nocardioidaceae</taxon>
        <taxon>Aeromicrobium</taxon>
    </lineage>
</organism>
<evidence type="ECO:0000256" key="8">
    <source>
        <dbReference type="SAM" id="Phobius"/>
    </source>
</evidence>
<keyword evidence="4 8" id="KW-0812">Transmembrane</keyword>
<dbReference type="AlphaFoldDB" id="A0A641ANG6"/>
<gene>
    <name evidence="9" type="ORF">ESP62_008665</name>
</gene>
<evidence type="ECO:0000256" key="3">
    <source>
        <dbReference type="ARBA" id="ARBA00022475"/>
    </source>
</evidence>
<dbReference type="GO" id="GO:0030001">
    <property type="term" value="P:metal ion transport"/>
    <property type="evidence" value="ECO:0007669"/>
    <property type="project" value="UniProtKB-ARBA"/>
</dbReference>
<evidence type="ECO:0000256" key="7">
    <source>
        <dbReference type="ARBA" id="ARBA00023136"/>
    </source>
</evidence>
<evidence type="ECO:0000256" key="5">
    <source>
        <dbReference type="ARBA" id="ARBA00022989"/>
    </source>
</evidence>
<dbReference type="EMBL" id="SDPP02000002">
    <property type="protein sequence ID" value="KAA1378810.1"/>
    <property type="molecule type" value="Genomic_DNA"/>
</dbReference>
<proteinExistence type="predicted"/>
<feature type="transmembrane region" description="Helical" evidence="8">
    <location>
        <begin position="116"/>
        <end position="135"/>
    </location>
</feature>
<feature type="transmembrane region" description="Helical" evidence="8">
    <location>
        <begin position="282"/>
        <end position="313"/>
    </location>
</feature>
<feature type="transmembrane region" description="Helical" evidence="8">
    <location>
        <begin position="333"/>
        <end position="358"/>
    </location>
</feature>
<evidence type="ECO:0000256" key="1">
    <source>
        <dbReference type="ARBA" id="ARBA00004651"/>
    </source>
</evidence>
<comment type="subcellular location">
    <subcellularLocation>
        <location evidence="1">Cell membrane</location>
        <topology evidence="1">Multi-pass membrane protein</topology>
    </subcellularLocation>
</comment>
<evidence type="ECO:0000256" key="4">
    <source>
        <dbReference type="ARBA" id="ARBA00022692"/>
    </source>
</evidence>
<evidence type="ECO:0000256" key="2">
    <source>
        <dbReference type="ARBA" id="ARBA00022448"/>
    </source>
</evidence>
<evidence type="ECO:0000313" key="9">
    <source>
        <dbReference type="EMBL" id="KAA1378810.1"/>
    </source>
</evidence>
<accession>A0A641ANG6</accession>
<reference evidence="9" key="1">
    <citation type="submission" date="2019-09" db="EMBL/GenBank/DDBJ databases">
        <authorList>
            <person name="Li J."/>
        </authorList>
    </citation>
    <scope>NUCLEOTIDE SEQUENCE [LARGE SCALE GENOMIC DNA]</scope>
    <source>
        <strain evidence="9">NRBC 14897</strain>
    </source>
</reference>
<keyword evidence="7 8" id="KW-0472">Membrane</keyword>
<dbReference type="GO" id="GO:0005886">
    <property type="term" value="C:plasma membrane"/>
    <property type="evidence" value="ECO:0007669"/>
    <property type="project" value="UniProtKB-SubCell"/>
</dbReference>
<feature type="transmembrane region" description="Helical" evidence="8">
    <location>
        <begin position="394"/>
        <end position="415"/>
    </location>
</feature>